<evidence type="ECO:0000313" key="4">
    <source>
        <dbReference type="EMBL" id="WNY24868.1"/>
    </source>
</evidence>
<dbReference type="Pfam" id="PF01924">
    <property type="entry name" value="HypD"/>
    <property type="match status" value="1"/>
</dbReference>
<sequence>MDFISKTDPFLENPIEIQKKLIENISKNPKPARIMHICGTHERTIAKFGIRSLLPPEIEVLSGPGCPVCVTPDNDIDTAIVLAKKGLTLITFGDMLRVPGTEESLFDARAEGADVRMVYSIDDAIKIAADHPDKKIVFLAIGFETTIPTTAAAVLRGLPENFYIFTSLKLTPPAIDLLIQDINVDAFIAPGHVAVITGTAPFSNFEKLGYPVVVAGFESYDILLAVALLQKQLKAGDAKIENAYPRAVKPEGNKIALKMMNDVFDVADSEWRGLGIIPNSGFVLKEKYADHNAAIQFFDLYKDELKRLEEVRQKKKKNCICATILTGKATPANCPIFGKKCTPTTPIGPCMVSDEGMCHSWYKYCRD</sequence>
<dbReference type="GO" id="GO:0070025">
    <property type="term" value="F:carbon monoxide binding"/>
    <property type="evidence" value="ECO:0007669"/>
    <property type="project" value="TreeGrafter"/>
</dbReference>
<dbReference type="AlphaFoldDB" id="A0AA96V2M1"/>
<gene>
    <name evidence="4" type="primary">hypD</name>
    <name evidence="4" type="ORF">MsAc7_03950</name>
</gene>
<dbReference type="PANTHER" id="PTHR30149:SF0">
    <property type="entry name" value="HYDROGENASE MATURATION FACTOR HYPD"/>
    <property type="match status" value="1"/>
</dbReference>
<evidence type="ECO:0000313" key="5">
    <source>
        <dbReference type="Proteomes" id="UP001303587"/>
    </source>
</evidence>
<evidence type="ECO:0000256" key="3">
    <source>
        <dbReference type="ARBA" id="ARBA00023004"/>
    </source>
</evidence>
<dbReference type="EMBL" id="CP131060">
    <property type="protein sequence ID" value="WNY24868.1"/>
    <property type="molecule type" value="Genomic_DNA"/>
</dbReference>
<dbReference type="RefSeq" id="WP_338102930.1">
    <property type="nucleotide sequence ID" value="NZ_CP131060.1"/>
</dbReference>
<dbReference type="Gene3D" id="6.10.20.100">
    <property type="match status" value="1"/>
</dbReference>
<name>A0AA96V2M1_9EURY</name>
<keyword evidence="5" id="KW-1185">Reference proteome</keyword>
<dbReference type="InterPro" id="IPR002780">
    <property type="entry name" value="Hyd_form_HypD"/>
</dbReference>
<dbReference type="PANTHER" id="PTHR30149">
    <property type="entry name" value="HYDROGENASE PROTEIN ASSEMBLY PROTEIN HYPD"/>
    <property type="match status" value="1"/>
</dbReference>
<comment type="similarity">
    <text evidence="1">Belongs to the HypD family.</text>
</comment>
<dbReference type="GO" id="GO:0005506">
    <property type="term" value="F:iron ion binding"/>
    <property type="evidence" value="ECO:0007669"/>
    <property type="project" value="TreeGrafter"/>
</dbReference>
<evidence type="ECO:0000256" key="2">
    <source>
        <dbReference type="ARBA" id="ARBA00022723"/>
    </source>
</evidence>
<proteinExistence type="inferred from homology"/>
<dbReference type="GeneID" id="89229515"/>
<organism evidence="4 5">
    <name type="scientific">Methanolapillus millepedarum</name>
    <dbReference type="NCBI Taxonomy" id="3028296"/>
    <lineage>
        <taxon>Archaea</taxon>
        <taxon>Methanobacteriati</taxon>
        <taxon>Methanobacteriota</taxon>
        <taxon>Stenosarchaea group</taxon>
        <taxon>Methanomicrobia</taxon>
        <taxon>Methanosarcinales</taxon>
        <taxon>Methanosarcinaceae</taxon>
        <taxon>Methanolapillus</taxon>
    </lineage>
</organism>
<dbReference type="GO" id="GO:0051539">
    <property type="term" value="F:4 iron, 4 sulfur cluster binding"/>
    <property type="evidence" value="ECO:0007669"/>
    <property type="project" value="TreeGrafter"/>
</dbReference>
<accession>A0AA96V2M1</accession>
<dbReference type="NCBIfam" id="TIGR00075">
    <property type="entry name" value="hypD"/>
    <property type="match status" value="1"/>
</dbReference>
<dbReference type="PIRSF" id="PIRSF005622">
    <property type="entry name" value="Hydrgn_mat_hypD"/>
    <property type="match status" value="1"/>
</dbReference>
<dbReference type="Gene3D" id="3.40.50.11750">
    <property type="entry name" value="HypD, alpha/beta domain 1"/>
    <property type="match status" value="2"/>
</dbReference>
<dbReference type="Proteomes" id="UP001303587">
    <property type="component" value="Chromosome"/>
</dbReference>
<dbReference type="InterPro" id="IPR042243">
    <property type="entry name" value="HypD_1"/>
</dbReference>
<evidence type="ECO:0000256" key="1">
    <source>
        <dbReference type="ARBA" id="ARBA00007888"/>
    </source>
</evidence>
<keyword evidence="3" id="KW-0408">Iron</keyword>
<dbReference type="InterPro" id="IPR042244">
    <property type="entry name" value="HypD_2_sf"/>
</dbReference>
<reference evidence="4 5" key="1">
    <citation type="submission" date="2023-07" db="EMBL/GenBank/DDBJ databases">
        <title>Closed genoem sequence of Methanosarcinaceae archaeon Ac7.</title>
        <authorList>
            <person name="Poehlein A."/>
            <person name="Protasov E."/>
            <person name="Platt K."/>
            <person name="Reeh H."/>
            <person name="Daniel R."/>
            <person name="Brune A."/>
        </authorList>
    </citation>
    <scope>NUCLEOTIDE SEQUENCE [LARGE SCALE GENOMIC DNA]</scope>
    <source>
        <strain evidence="4 5">Ac7</strain>
    </source>
</reference>
<protein>
    <submittedName>
        <fullName evidence="4">Hydrogenase maturation factor HypD</fullName>
    </submittedName>
</protein>
<keyword evidence="2" id="KW-0479">Metal-binding</keyword>
<dbReference type="GO" id="GO:0051604">
    <property type="term" value="P:protein maturation"/>
    <property type="evidence" value="ECO:0007669"/>
    <property type="project" value="TreeGrafter"/>
</dbReference>